<evidence type="ECO:0000259" key="9">
    <source>
        <dbReference type="Pfam" id="PF02224"/>
    </source>
</evidence>
<evidence type="ECO:0000313" key="10">
    <source>
        <dbReference type="EMBL" id="MBC8318202.1"/>
    </source>
</evidence>
<dbReference type="NCBIfam" id="TIGR00017">
    <property type="entry name" value="cmk"/>
    <property type="match status" value="1"/>
</dbReference>
<evidence type="ECO:0000313" key="11">
    <source>
        <dbReference type="Proteomes" id="UP000614424"/>
    </source>
</evidence>
<dbReference type="GO" id="GO:0036431">
    <property type="term" value="F:dCMP kinase activity"/>
    <property type="evidence" value="ECO:0007669"/>
    <property type="project" value="InterPro"/>
</dbReference>
<dbReference type="GO" id="GO:0015949">
    <property type="term" value="P:nucleobase-containing small molecule interconversion"/>
    <property type="evidence" value="ECO:0007669"/>
    <property type="project" value="TreeGrafter"/>
</dbReference>
<dbReference type="AlphaFoldDB" id="A0A8J6TG15"/>
<dbReference type="HAMAP" id="MF_00238">
    <property type="entry name" value="Cytidyl_kinase_type1"/>
    <property type="match status" value="1"/>
</dbReference>
<dbReference type="GO" id="GO:0005829">
    <property type="term" value="C:cytosol"/>
    <property type="evidence" value="ECO:0007669"/>
    <property type="project" value="TreeGrafter"/>
</dbReference>
<protein>
    <recommendedName>
        <fullName evidence="8">Cytidylate kinase</fullName>
        <shortName evidence="8">CK</shortName>
        <ecNumber evidence="8">2.7.4.25</ecNumber>
    </recommendedName>
    <alternativeName>
        <fullName evidence="8">Cytidine monophosphate kinase</fullName>
        <shortName evidence="8">CMP kinase</shortName>
    </alternativeName>
</protein>
<dbReference type="Gene3D" id="3.40.50.300">
    <property type="entry name" value="P-loop containing nucleotide triphosphate hydrolases"/>
    <property type="match status" value="1"/>
</dbReference>
<accession>A0A8J6TG15</accession>
<evidence type="ECO:0000256" key="6">
    <source>
        <dbReference type="ARBA" id="ARBA00047615"/>
    </source>
</evidence>
<keyword evidence="4 8" id="KW-0418">Kinase</keyword>
<dbReference type="GO" id="GO:0005524">
    <property type="term" value="F:ATP binding"/>
    <property type="evidence" value="ECO:0007669"/>
    <property type="project" value="UniProtKB-UniRule"/>
</dbReference>
<comment type="caution">
    <text evidence="10">The sequence shown here is derived from an EMBL/GenBank/DDBJ whole genome shotgun (WGS) entry which is preliminary data.</text>
</comment>
<dbReference type="SUPFAM" id="SSF52540">
    <property type="entry name" value="P-loop containing nucleoside triphosphate hydrolases"/>
    <property type="match status" value="1"/>
</dbReference>
<keyword evidence="2 8" id="KW-0808">Transferase</keyword>
<dbReference type="InterPro" id="IPR027417">
    <property type="entry name" value="P-loop_NTPase"/>
</dbReference>
<sequence>MAENQKDIVTIDGPSGSGKSTICRIVASRLNYTYLDTGAMYRAVGYKARQQNIDLEDGPSLGLLLDSLDLTLLPGDGDTRVLLDKKDISAAIRTAEMGLVASKVSAQPVVRQKLTQMQQKMGEKGRIVAEGRDTGTVVFPGARYKFYLDASPEERARRRYLQLLEKGEKADQQDILAQILKRDANDSSRSLAPLKAADDAVIIDSSQLSIDDVVHFILEKVSASLANSTK</sequence>
<dbReference type="EMBL" id="JACNJZ010000138">
    <property type="protein sequence ID" value="MBC8318202.1"/>
    <property type="molecule type" value="Genomic_DNA"/>
</dbReference>
<proteinExistence type="inferred from homology"/>
<dbReference type="Proteomes" id="UP000614424">
    <property type="component" value="Unassembled WGS sequence"/>
</dbReference>
<dbReference type="PANTHER" id="PTHR21299:SF2">
    <property type="entry name" value="CYTIDYLATE KINASE"/>
    <property type="match status" value="1"/>
</dbReference>
<dbReference type="Pfam" id="PF02224">
    <property type="entry name" value="Cytidylate_kin"/>
    <property type="match status" value="1"/>
</dbReference>
<organism evidence="10 11">
    <name type="scientific">Candidatus Desulfobia pelagia</name>
    <dbReference type="NCBI Taxonomy" id="2841692"/>
    <lineage>
        <taxon>Bacteria</taxon>
        <taxon>Pseudomonadati</taxon>
        <taxon>Thermodesulfobacteriota</taxon>
        <taxon>Desulfobulbia</taxon>
        <taxon>Desulfobulbales</taxon>
        <taxon>Desulfobulbaceae</taxon>
        <taxon>Candidatus Desulfobia</taxon>
    </lineage>
</organism>
<comment type="subcellular location">
    <subcellularLocation>
        <location evidence="8">Cytoplasm</location>
    </subcellularLocation>
</comment>
<reference evidence="10 11" key="1">
    <citation type="submission" date="2020-08" db="EMBL/GenBank/DDBJ databases">
        <title>Bridging the membrane lipid divide: bacteria of the FCB group superphylum have the potential to synthesize archaeal ether lipids.</title>
        <authorList>
            <person name="Villanueva L."/>
            <person name="Von Meijenfeldt F.A.B."/>
            <person name="Westbye A.B."/>
            <person name="Yadav S."/>
            <person name="Hopmans E.C."/>
            <person name="Dutilh B.E."/>
            <person name="Sinninghe Damste J.S."/>
        </authorList>
    </citation>
    <scope>NUCLEOTIDE SEQUENCE [LARGE SCALE GENOMIC DNA]</scope>
    <source>
        <strain evidence="10">NIOZ-UU47</strain>
    </source>
</reference>
<comment type="similarity">
    <text evidence="1 8">Belongs to the cytidylate kinase family. Type 1 subfamily.</text>
</comment>
<dbReference type="PANTHER" id="PTHR21299">
    <property type="entry name" value="CYTIDYLATE KINASE/PANTOATE-BETA-ALANINE LIGASE"/>
    <property type="match status" value="1"/>
</dbReference>
<keyword evidence="3 8" id="KW-0547">Nucleotide-binding</keyword>
<feature type="binding site" evidence="8">
    <location>
        <begin position="13"/>
        <end position="21"/>
    </location>
    <ligand>
        <name>ATP</name>
        <dbReference type="ChEBI" id="CHEBI:30616"/>
    </ligand>
</feature>
<evidence type="ECO:0000256" key="1">
    <source>
        <dbReference type="ARBA" id="ARBA00009427"/>
    </source>
</evidence>
<keyword evidence="8" id="KW-0963">Cytoplasm</keyword>
<comment type="catalytic activity">
    <reaction evidence="6 8">
        <text>dCMP + ATP = dCDP + ADP</text>
        <dbReference type="Rhea" id="RHEA:25094"/>
        <dbReference type="ChEBI" id="CHEBI:30616"/>
        <dbReference type="ChEBI" id="CHEBI:57566"/>
        <dbReference type="ChEBI" id="CHEBI:58593"/>
        <dbReference type="ChEBI" id="CHEBI:456216"/>
        <dbReference type="EC" id="2.7.4.25"/>
    </reaction>
</comment>
<evidence type="ECO:0000256" key="3">
    <source>
        <dbReference type="ARBA" id="ARBA00022741"/>
    </source>
</evidence>
<dbReference type="InterPro" id="IPR003136">
    <property type="entry name" value="Cytidylate_kin"/>
</dbReference>
<name>A0A8J6TG15_9BACT</name>
<evidence type="ECO:0000256" key="2">
    <source>
        <dbReference type="ARBA" id="ARBA00022679"/>
    </source>
</evidence>
<keyword evidence="5 8" id="KW-0067">ATP-binding</keyword>
<comment type="catalytic activity">
    <reaction evidence="7 8">
        <text>CMP + ATP = CDP + ADP</text>
        <dbReference type="Rhea" id="RHEA:11600"/>
        <dbReference type="ChEBI" id="CHEBI:30616"/>
        <dbReference type="ChEBI" id="CHEBI:58069"/>
        <dbReference type="ChEBI" id="CHEBI:60377"/>
        <dbReference type="ChEBI" id="CHEBI:456216"/>
        <dbReference type="EC" id="2.7.4.25"/>
    </reaction>
</comment>
<gene>
    <name evidence="8 10" type="primary">cmk</name>
    <name evidence="10" type="ORF">H8E41_09870</name>
</gene>
<evidence type="ECO:0000256" key="4">
    <source>
        <dbReference type="ARBA" id="ARBA00022777"/>
    </source>
</evidence>
<dbReference type="CDD" id="cd02020">
    <property type="entry name" value="CMPK"/>
    <property type="match status" value="1"/>
</dbReference>
<evidence type="ECO:0000256" key="8">
    <source>
        <dbReference type="HAMAP-Rule" id="MF_00238"/>
    </source>
</evidence>
<dbReference type="EC" id="2.7.4.25" evidence="8"/>
<dbReference type="GO" id="GO:0006220">
    <property type="term" value="P:pyrimidine nucleotide metabolic process"/>
    <property type="evidence" value="ECO:0007669"/>
    <property type="project" value="UniProtKB-UniRule"/>
</dbReference>
<feature type="domain" description="Cytidylate kinase" evidence="9">
    <location>
        <begin position="9"/>
        <end position="221"/>
    </location>
</feature>
<dbReference type="InterPro" id="IPR011994">
    <property type="entry name" value="Cytidylate_kinase_dom"/>
</dbReference>
<evidence type="ECO:0000256" key="5">
    <source>
        <dbReference type="ARBA" id="ARBA00022840"/>
    </source>
</evidence>
<evidence type="ECO:0000256" key="7">
    <source>
        <dbReference type="ARBA" id="ARBA00048478"/>
    </source>
</evidence>